<proteinExistence type="predicted"/>
<dbReference type="Proteomes" id="UP000019402">
    <property type="component" value="Unassembled WGS sequence"/>
</dbReference>
<reference evidence="2 3" key="1">
    <citation type="journal article" date="2014" name="Genome Announc.">
        <title>Draft Genome Sequence of Cytophaga fermentans JCM 21142T, a Facultative Anaerobe Isolated from Marine Mud.</title>
        <authorList>
            <person name="Starns D."/>
            <person name="Oshima K."/>
            <person name="Suda W."/>
            <person name="Iino T."/>
            <person name="Yuki M."/>
            <person name="Inoue J."/>
            <person name="Kitamura K."/>
            <person name="Iida T."/>
            <person name="Darby A."/>
            <person name="Hattori M."/>
            <person name="Ohkuma M."/>
        </authorList>
    </citation>
    <scope>NUCLEOTIDE SEQUENCE [LARGE SCALE GENOMIC DNA]</scope>
    <source>
        <strain evidence="2 3">JCM 21142</strain>
    </source>
</reference>
<feature type="signal peptide" evidence="1">
    <location>
        <begin position="1"/>
        <end position="19"/>
    </location>
</feature>
<organism evidence="2 3">
    <name type="scientific">Saccharicrinis fermentans DSM 9555 = JCM 21142</name>
    <dbReference type="NCBI Taxonomy" id="869213"/>
    <lineage>
        <taxon>Bacteria</taxon>
        <taxon>Pseudomonadati</taxon>
        <taxon>Bacteroidota</taxon>
        <taxon>Bacteroidia</taxon>
        <taxon>Marinilabiliales</taxon>
        <taxon>Marinilabiliaceae</taxon>
        <taxon>Saccharicrinis</taxon>
    </lineage>
</organism>
<accession>W7Y1N9</accession>
<sequence>MSKICIVSLLLFCFVAAKAQEKLKLEEKVATDVCDCLGQYDIKQSEQVFKTYMDTCLVRAVNKNKKTIDEMVKKDMSSKTEYQKGQEFFTYKVAPILYNRCKYILELK</sequence>
<name>W7Y1N9_9BACT</name>
<dbReference type="EMBL" id="BAMD01000056">
    <property type="protein sequence ID" value="GAF04810.1"/>
    <property type="molecule type" value="Genomic_DNA"/>
</dbReference>
<evidence type="ECO:0000256" key="1">
    <source>
        <dbReference type="SAM" id="SignalP"/>
    </source>
</evidence>
<gene>
    <name evidence="2" type="ORF">JCM21142_93528</name>
</gene>
<keyword evidence="1" id="KW-0732">Signal</keyword>
<dbReference type="STRING" id="869213.GCA_000517085_03946"/>
<evidence type="ECO:0000313" key="2">
    <source>
        <dbReference type="EMBL" id="GAF04810.1"/>
    </source>
</evidence>
<keyword evidence="3" id="KW-1185">Reference proteome</keyword>
<feature type="chain" id="PRO_5004907131" evidence="1">
    <location>
        <begin position="20"/>
        <end position="108"/>
    </location>
</feature>
<dbReference type="RefSeq" id="WP_027473265.1">
    <property type="nucleotide sequence ID" value="NZ_BAMD01000056.1"/>
</dbReference>
<protein>
    <submittedName>
        <fullName evidence="2">Uncharacterized protein</fullName>
    </submittedName>
</protein>
<evidence type="ECO:0000313" key="3">
    <source>
        <dbReference type="Proteomes" id="UP000019402"/>
    </source>
</evidence>
<comment type="caution">
    <text evidence="2">The sequence shown here is derived from an EMBL/GenBank/DDBJ whole genome shotgun (WGS) entry which is preliminary data.</text>
</comment>
<dbReference type="AlphaFoldDB" id="W7Y1N9"/>